<sequence length="84" mass="9937">MENFPKFYGYTYASRAQFASANEKVYINSAPVESLVILGFNEDERINIRLKRKERPFDNIDDIKKRLGIDDEKCKKLKLARIFF</sequence>
<protein>
    <submittedName>
        <fullName evidence="1">Uncharacterized protein</fullName>
    </submittedName>
</protein>
<dbReference type="EMBL" id="JEMT01015783">
    <property type="protein sequence ID" value="EXX72074.1"/>
    <property type="molecule type" value="Genomic_DNA"/>
</dbReference>
<evidence type="ECO:0000313" key="2">
    <source>
        <dbReference type="Proteomes" id="UP000022910"/>
    </source>
</evidence>
<dbReference type="SUPFAM" id="SSF81585">
    <property type="entry name" value="PsbU/PolX domain-like"/>
    <property type="match status" value="1"/>
</dbReference>
<dbReference type="AlphaFoldDB" id="A0A015KWY4"/>
<accession>A0A015KWY4</accession>
<name>A0A015KWY4_RHIIW</name>
<organism evidence="1 2">
    <name type="scientific">Rhizophagus irregularis (strain DAOM 197198w)</name>
    <name type="common">Glomus intraradices</name>
    <dbReference type="NCBI Taxonomy" id="1432141"/>
    <lineage>
        <taxon>Eukaryota</taxon>
        <taxon>Fungi</taxon>
        <taxon>Fungi incertae sedis</taxon>
        <taxon>Mucoromycota</taxon>
        <taxon>Glomeromycotina</taxon>
        <taxon>Glomeromycetes</taxon>
        <taxon>Glomerales</taxon>
        <taxon>Glomeraceae</taxon>
        <taxon>Rhizophagus</taxon>
    </lineage>
</organism>
<proteinExistence type="predicted"/>
<reference evidence="1 2" key="1">
    <citation type="submission" date="2014-02" db="EMBL/GenBank/DDBJ databases">
        <title>Single nucleus genome sequencing reveals high similarity among nuclei of an endomycorrhizal fungus.</title>
        <authorList>
            <person name="Lin K."/>
            <person name="Geurts R."/>
            <person name="Zhang Z."/>
            <person name="Limpens E."/>
            <person name="Saunders D.G."/>
            <person name="Mu D."/>
            <person name="Pang E."/>
            <person name="Cao H."/>
            <person name="Cha H."/>
            <person name="Lin T."/>
            <person name="Zhou Q."/>
            <person name="Shang Y."/>
            <person name="Li Y."/>
            <person name="Ivanov S."/>
            <person name="Sharma T."/>
            <person name="Velzen R.V."/>
            <person name="Ruijter N.D."/>
            <person name="Aanen D.K."/>
            <person name="Win J."/>
            <person name="Kamoun S."/>
            <person name="Bisseling T."/>
            <person name="Huang S."/>
        </authorList>
    </citation>
    <scope>NUCLEOTIDE SEQUENCE [LARGE SCALE GENOMIC DNA]</scope>
    <source>
        <strain evidence="2">DAOM197198w</strain>
    </source>
</reference>
<evidence type="ECO:0000313" key="1">
    <source>
        <dbReference type="EMBL" id="EXX72074.1"/>
    </source>
</evidence>
<dbReference type="HOGENOM" id="CLU_132426_0_0_1"/>
<dbReference type="Proteomes" id="UP000022910">
    <property type="component" value="Unassembled WGS sequence"/>
</dbReference>
<gene>
    <name evidence="1" type="ORF">RirG_072730</name>
</gene>
<comment type="caution">
    <text evidence="1">The sequence shown here is derived from an EMBL/GenBank/DDBJ whole genome shotgun (WGS) entry which is preliminary data.</text>
</comment>
<keyword evidence="2" id="KW-1185">Reference proteome</keyword>